<protein>
    <submittedName>
        <fullName evidence="1">Uncharacterized protein</fullName>
    </submittedName>
</protein>
<evidence type="ECO:0000313" key="1">
    <source>
        <dbReference type="EMBL" id="WAR11958.1"/>
    </source>
</evidence>
<evidence type="ECO:0000313" key="2">
    <source>
        <dbReference type="Proteomes" id="UP001164746"/>
    </source>
</evidence>
<reference evidence="1" key="1">
    <citation type="submission" date="2022-11" db="EMBL/GenBank/DDBJ databases">
        <title>Centuries of genome instability and evolution in soft-shell clam transmissible cancer (bioRxiv).</title>
        <authorList>
            <person name="Hart S.F.M."/>
            <person name="Yonemitsu M.A."/>
            <person name="Giersch R.M."/>
            <person name="Beal B.F."/>
            <person name="Arriagada G."/>
            <person name="Davis B.W."/>
            <person name="Ostrander E.A."/>
            <person name="Goff S.P."/>
            <person name="Metzger M.J."/>
        </authorList>
    </citation>
    <scope>NUCLEOTIDE SEQUENCE</scope>
    <source>
        <strain evidence="1">MELC-2E11</strain>
        <tissue evidence="1">Siphon/mantle</tissue>
    </source>
</reference>
<proteinExistence type="predicted"/>
<sequence>MKSSLARILPSNLNICTIIARLLESDYLIQIEMLFHVTQPKADYESGLRIMRAYEEWKRSAQNTINTGVKMLEVTQFAYVSRWQTKHGFASITS</sequence>
<dbReference type="Proteomes" id="UP001164746">
    <property type="component" value="Chromosome 8"/>
</dbReference>
<keyword evidence="2" id="KW-1185">Reference proteome</keyword>
<dbReference type="EMBL" id="CP111019">
    <property type="protein sequence ID" value="WAR11958.1"/>
    <property type="molecule type" value="Genomic_DNA"/>
</dbReference>
<name>A0ABY7EPQ7_MYAAR</name>
<accession>A0ABY7EPQ7</accession>
<gene>
    <name evidence="1" type="ORF">MAR_026138</name>
</gene>
<organism evidence="1 2">
    <name type="scientific">Mya arenaria</name>
    <name type="common">Soft-shell clam</name>
    <dbReference type="NCBI Taxonomy" id="6604"/>
    <lineage>
        <taxon>Eukaryota</taxon>
        <taxon>Metazoa</taxon>
        <taxon>Spiralia</taxon>
        <taxon>Lophotrochozoa</taxon>
        <taxon>Mollusca</taxon>
        <taxon>Bivalvia</taxon>
        <taxon>Autobranchia</taxon>
        <taxon>Heteroconchia</taxon>
        <taxon>Euheterodonta</taxon>
        <taxon>Imparidentia</taxon>
        <taxon>Neoheterodontei</taxon>
        <taxon>Myida</taxon>
        <taxon>Myoidea</taxon>
        <taxon>Myidae</taxon>
        <taxon>Mya</taxon>
    </lineage>
</organism>